<dbReference type="SMART" id="SM00248">
    <property type="entry name" value="ANK"/>
    <property type="match status" value="6"/>
</dbReference>
<dbReference type="Gene3D" id="1.25.40.20">
    <property type="entry name" value="Ankyrin repeat-containing domain"/>
    <property type="match status" value="2"/>
</dbReference>
<proteinExistence type="predicted"/>
<gene>
    <name evidence="6" type="primary">PmUG01_14030600</name>
    <name evidence="6" type="ORF">PMUG01_14030600</name>
</gene>
<keyword evidence="5" id="KW-0812">Transmembrane</keyword>
<feature type="repeat" description="ANK" evidence="3">
    <location>
        <begin position="138"/>
        <end position="170"/>
    </location>
</feature>
<dbReference type="RefSeq" id="XP_028864207.1">
    <property type="nucleotide sequence ID" value="XM_029007860.1"/>
</dbReference>
<feature type="repeat" description="ANK" evidence="3">
    <location>
        <begin position="105"/>
        <end position="137"/>
    </location>
</feature>
<keyword evidence="2 3" id="KW-0040">ANK repeat</keyword>
<name>A0A1D3TE79_PLAMA</name>
<evidence type="ECO:0000313" key="6">
    <source>
        <dbReference type="EMBL" id="SCP03252.1"/>
    </source>
</evidence>
<protein>
    <submittedName>
        <fullName evidence="6">Uncharacterized protein</fullName>
    </submittedName>
</protein>
<dbReference type="PROSITE" id="PS50297">
    <property type="entry name" value="ANK_REP_REGION"/>
    <property type="match status" value="2"/>
</dbReference>
<reference evidence="6 7" key="1">
    <citation type="submission" date="2016-06" db="EMBL/GenBank/DDBJ databases">
        <authorList>
            <consortium name="Pathogen Informatics"/>
        </authorList>
    </citation>
    <scope>NUCLEOTIDE SEQUENCE [LARGE SCALE GENOMIC DNA]</scope>
</reference>
<dbReference type="Pfam" id="PF12796">
    <property type="entry name" value="Ank_2"/>
    <property type="match status" value="1"/>
</dbReference>
<dbReference type="AlphaFoldDB" id="A0A1D3TE79"/>
<dbReference type="Proteomes" id="UP000219813">
    <property type="component" value="Chromosome 14"/>
</dbReference>
<keyword evidence="7" id="KW-1185">Reference proteome</keyword>
<keyword evidence="5" id="KW-1133">Transmembrane helix</keyword>
<evidence type="ECO:0000256" key="2">
    <source>
        <dbReference type="ARBA" id="ARBA00023043"/>
    </source>
</evidence>
<keyword evidence="1" id="KW-0677">Repeat</keyword>
<evidence type="ECO:0000256" key="3">
    <source>
        <dbReference type="PROSITE-ProRule" id="PRU00023"/>
    </source>
</evidence>
<dbReference type="SUPFAM" id="SSF48403">
    <property type="entry name" value="Ankyrin repeat"/>
    <property type="match status" value="1"/>
</dbReference>
<accession>A0A1D3TE79</accession>
<dbReference type="KEGG" id="pmal:PMUG01_14030600"/>
<evidence type="ECO:0000256" key="5">
    <source>
        <dbReference type="SAM" id="Phobius"/>
    </source>
</evidence>
<dbReference type="PROSITE" id="PS50088">
    <property type="entry name" value="ANK_REPEAT"/>
    <property type="match status" value="3"/>
</dbReference>
<sequence>MSSKLWRVILKDDVSKFANYLQSEGGIDLNAYNKDGLTILLFGIEKGCAECCYYLINEKNVNIFLKDKKEKENALMKCMATGNNMINVSKLLIEKKINVNEKNKNGKTSLHIASEHNYLKGIELLLKNNADINAVDYDNNTPLMCSIRRNKEESALLLIENNADVNIKDKDMNSILHICAKEHLSNISQYILGTHKFNINDCMDKENNTPLHIAAKENIKSLCNLYLKYNFDESIKNNNNETYSDILKKHEENAILKEKEKKKNYEEKEIRKRKNYEHAMLKTDVSNFLKAYNLETLIPHFYKHNYIYVDRAFLEIHDSSLKKMSLNKEDRNRFFNALEQYYAEIEEQQNERNLANQQMLDEQRRTRKLKYVSYIVSFIFTSLFIYSLIISLIKRGRLFF</sequence>
<dbReference type="InterPro" id="IPR036770">
    <property type="entry name" value="Ankyrin_rpt-contain_sf"/>
</dbReference>
<evidence type="ECO:0000313" key="7">
    <source>
        <dbReference type="Proteomes" id="UP000219813"/>
    </source>
</evidence>
<dbReference type="OMA" id="NDARMTY"/>
<keyword evidence="4" id="KW-0175">Coiled coil</keyword>
<feature type="transmembrane region" description="Helical" evidence="5">
    <location>
        <begin position="371"/>
        <end position="393"/>
    </location>
</feature>
<dbReference type="GeneID" id="39871617"/>
<feature type="repeat" description="ANK" evidence="3">
    <location>
        <begin position="206"/>
        <end position="238"/>
    </location>
</feature>
<dbReference type="OrthoDB" id="408027at2759"/>
<evidence type="ECO:0000256" key="4">
    <source>
        <dbReference type="SAM" id="Coils"/>
    </source>
</evidence>
<dbReference type="PANTHER" id="PTHR24198:SF165">
    <property type="entry name" value="ANKYRIN REPEAT-CONTAINING PROTEIN-RELATED"/>
    <property type="match status" value="1"/>
</dbReference>
<dbReference type="EMBL" id="LT594635">
    <property type="protein sequence ID" value="SCP03252.1"/>
    <property type="molecule type" value="Genomic_DNA"/>
</dbReference>
<dbReference type="InterPro" id="IPR002110">
    <property type="entry name" value="Ankyrin_rpt"/>
</dbReference>
<keyword evidence="5" id="KW-0472">Membrane</keyword>
<dbReference type="PANTHER" id="PTHR24198">
    <property type="entry name" value="ANKYRIN REPEAT AND PROTEIN KINASE DOMAIN-CONTAINING PROTEIN"/>
    <property type="match status" value="1"/>
</dbReference>
<feature type="coiled-coil region" evidence="4">
    <location>
        <begin position="331"/>
        <end position="365"/>
    </location>
</feature>
<dbReference type="VEuPathDB" id="PlasmoDB:PmUG01_14030600"/>
<evidence type="ECO:0000256" key="1">
    <source>
        <dbReference type="ARBA" id="ARBA00022737"/>
    </source>
</evidence>
<organism evidence="6 7">
    <name type="scientific">Plasmodium malariae</name>
    <dbReference type="NCBI Taxonomy" id="5858"/>
    <lineage>
        <taxon>Eukaryota</taxon>
        <taxon>Sar</taxon>
        <taxon>Alveolata</taxon>
        <taxon>Apicomplexa</taxon>
        <taxon>Aconoidasida</taxon>
        <taxon>Haemosporida</taxon>
        <taxon>Plasmodiidae</taxon>
        <taxon>Plasmodium</taxon>
        <taxon>Plasmodium (Plasmodium)</taxon>
    </lineage>
</organism>